<gene>
    <name evidence="7" type="ORF">HPB52_016114</name>
</gene>
<comment type="caution">
    <text evidence="7">The sequence shown here is derived from an EMBL/GenBank/DDBJ whole genome shotgun (WGS) entry which is preliminary data.</text>
</comment>
<dbReference type="PROSITE" id="PS50102">
    <property type="entry name" value="RRM"/>
    <property type="match status" value="2"/>
</dbReference>
<dbReference type="Pfam" id="PF00076">
    <property type="entry name" value="RRM_1"/>
    <property type="match status" value="2"/>
</dbReference>
<dbReference type="EMBL" id="JABSTV010001246">
    <property type="protein sequence ID" value="KAH7976549.1"/>
    <property type="molecule type" value="Genomic_DNA"/>
</dbReference>
<evidence type="ECO:0000313" key="7">
    <source>
        <dbReference type="EMBL" id="KAH7976549.1"/>
    </source>
</evidence>
<sequence>MNVCIYVIVAVTNISSRGILAAPTNDVSENCDPKTTSSRIEERALCTYTRTVDKDQARLPPEIPTVRCNCLDSLCGNVGDFRCHEVTEMYPVYYPEQRRNLEPTMDEYFVQQAFSMMGENPVHVKIIRDRLTGLPRGYGFLDFGDEEAAERALLRCNGKPIPNAMQPKTFRLNHANNSTGGGGGGGGGYQQQQGYANGGGRPQYGSSSNELSMFVGDLSADVDDTLLYQAFSQRYPSVRAAKVVLDPTGLSKGFGFVRFSDGTEYQEALVDMQHSLLVGSKPIRVGVANPRRAAAGPGGQRVFYRNQSSDYY</sequence>
<evidence type="ECO:0000259" key="6">
    <source>
        <dbReference type="PROSITE" id="PS50102"/>
    </source>
</evidence>
<dbReference type="InterPro" id="IPR012677">
    <property type="entry name" value="Nucleotide-bd_a/b_plait_sf"/>
</dbReference>
<dbReference type="PANTHER" id="PTHR37457:SF3">
    <property type="entry name" value="TRNA SELENOCYSTEINE-ASSOCIATED PROTEIN 1"/>
    <property type="match status" value="1"/>
</dbReference>
<dbReference type="SUPFAM" id="SSF54928">
    <property type="entry name" value="RNA-binding domain, RBD"/>
    <property type="match status" value="2"/>
</dbReference>
<evidence type="ECO:0000256" key="4">
    <source>
        <dbReference type="PROSITE-ProRule" id="PRU00176"/>
    </source>
</evidence>
<evidence type="ECO:0000256" key="2">
    <source>
        <dbReference type="ARBA" id="ARBA00022884"/>
    </source>
</evidence>
<dbReference type="Proteomes" id="UP000821837">
    <property type="component" value="Chromosome 10"/>
</dbReference>
<dbReference type="VEuPathDB" id="VectorBase:RSAN_033831"/>
<dbReference type="FunFam" id="3.30.70.330:FF:000159">
    <property type="entry name" value="tRNA selenocysteine 1-associated protein 1"/>
    <property type="match status" value="1"/>
</dbReference>
<name>A0A9D4QGB0_RHISA</name>
<comment type="similarity">
    <text evidence="1">Belongs to the RRM TRSPAP family.</text>
</comment>
<keyword evidence="2 4" id="KW-0694">RNA-binding</keyword>
<dbReference type="SMART" id="SM00360">
    <property type="entry name" value="RRM"/>
    <property type="match status" value="2"/>
</dbReference>
<protein>
    <recommendedName>
        <fullName evidence="3">tRNA selenocysteine-associated protein 1</fullName>
    </recommendedName>
</protein>
<feature type="compositionally biased region" description="Gly residues" evidence="5">
    <location>
        <begin position="179"/>
        <end position="189"/>
    </location>
</feature>
<keyword evidence="8" id="KW-1185">Reference proteome</keyword>
<feature type="domain" description="RRM" evidence="6">
    <location>
        <begin position="100"/>
        <end position="177"/>
    </location>
</feature>
<feature type="region of interest" description="Disordered" evidence="5">
    <location>
        <begin position="177"/>
        <end position="204"/>
    </location>
</feature>
<reference evidence="7" key="2">
    <citation type="submission" date="2021-09" db="EMBL/GenBank/DDBJ databases">
        <authorList>
            <person name="Jia N."/>
            <person name="Wang J."/>
            <person name="Shi W."/>
            <person name="Du L."/>
            <person name="Sun Y."/>
            <person name="Zhan W."/>
            <person name="Jiang J."/>
            <person name="Wang Q."/>
            <person name="Zhang B."/>
            <person name="Ji P."/>
            <person name="Sakyi L.B."/>
            <person name="Cui X."/>
            <person name="Yuan T."/>
            <person name="Jiang B."/>
            <person name="Yang W."/>
            <person name="Lam T.T.-Y."/>
            <person name="Chang Q."/>
            <person name="Ding S."/>
            <person name="Wang X."/>
            <person name="Zhu J."/>
            <person name="Ruan X."/>
            <person name="Zhao L."/>
            <person name="Wei J."/>
            <person name="Que T."/>
            <person name="Du C."/>
            <person name="Cheng J."/>
            <person name="Dai P."/>
            <person name="Han X."/>
            <person name="Huang E."/>
            <person name="Gao Y."/>
            <person name="Liu J."/>
            <person name="Shao H."/>
            <person name="Ye R."/>
            <person name="Li L."/>
            <person name="Wei W."/>
            <person name="Wang X."/>
            <person name="Wang C."/>
            <person name="Huo Q."/>
            <person name="Li W."/>
            <person name="Guo W."/>
            <person name="Chen H."/>
            <person name="Chen S."/>
            <person name="Zhou L."/>
            <person name="Zhou L."/>
            <person name="Ni X."/>
            <person name="Tian J."/>
            <person name="Zhou Y."/>
            <person name="Sheng Y."/>
            <person name="Liu T."/>
            <person name="Pan Y."/>
            <person name="Xia L."/>
            <person name="Li J."/>
            <person name="Zhao F."/>
            <person name="Cao W."/>
        </authorList>
    </citation>
    <scope>NUCLEOTIDE SEQUENCE</scope>
    <source>
        <strain evidence="7">Rsan-2018</strain>
        <tissue evidence="7">Larvae</tissue>
    </source>
</reference>
<organism evidence="7 8">
    <name type="scientific">Rhipicephalus sanguineus</name>
    <name type="common">Brown dog tick</name>
    <name type="synonym">Ixodes sanguineus</name>
    <dbReference type="NCBI Taxonomy" id="34632"/>
    <lineage>
        <taxon>Eukaryota</taxon>
        <taxon>Metazoa</taxon>
        <taxon>Ecdysozoa</taxon>
        <taxon>Arthropoda</taxon>
        <taxon>Chelicerata</taxon>
        <taxon>Arachnida</taxon>
        <taxon>Acari</taxon>
        <taxon>Parasitiformes</taxon>
        <taxon>Ixodida</taxon>
        <taxon>Ixodoidea</taxon>
        <taxon>Ixodidae</taxon>
        <taxon>Rhipicephalinae</taxon>
        <taxon>Rhipicephalus</taxon>
        <taxon>Rhipicephalus</taxon>
    </lineage>
</organism>
<dbReference type="Gene3D" id="3.30.70.330">
    <property type="match status" value="2"/>
</dbReference>
<dbReference type="SUPFAM" id="SSF57501">
    <property type="entry name" value="Cystine-knot cytokines"/>
    <property type="match status" value="1"/>
</dbReference>
<feature type="domain" description="RRM" evidence="6">
    <location>
        <begin position="211"/>
        <end position="290"/>
    </location>
</feature>
<dbReference type="InterPro" id="IPR035979">
    <property type="entry name" value="RBD_domain_sf"/>
</dbReference>
<dbReference type="CDD" id="cd12345">
    <property type="entry name" value="RRM2_SECp43_like"/>
    <property type="match status" value="1"/>
</dbReference>
<evidence type="ECO:0000256" key="5">
    <source>
        <dbReference type="SAM" id="MobiDB-lite"/>
    </source>
</evidence>
<reference evidence="7" key="1">
    <citation type="journal article" date="2020" name="Cell">
        <title>Large-Scale Comparative Analyses of Tick Genomes Elucidate Their Genetic Diversity and Vector Capacities.</title>
        <authorList>
            <consortium name="Tick Genome and Microbiome Consortium (TIGMIC)"/>
            <person name="Jia N."/>
            <person name="Wang J."/>
            <person name="Shi W."/>
            <person name="Du L."/>
            <person name="Sun Y."/>
            <person name="Zhan W."/>
            <person name="Jiang J.F."/>
            <person name="Wang Q."/>
            <person name="Zhang B."/>
            <person name="Ji P."/>
            <person name="Bell-Sakyi L."/>
            <person name="Cui X.M."/>
            <person name="Yuan T.T."/>
            <person name="Jiang B.G."/>
            <person name="Yang W.F."/>
            <person name="Lam T.T."/>
            <person name="Chang Q.C."/>
            <person name="Ding S.J."/>
            <person name="Wang X.J."/>
            <person name="Zhu J.G."/>
            <person name="Ruan X.D."/>
            <person name="Zhao L."/>
            <person name="Wei J.T."/>
            <person name="Ye R.Z."/>
            <person name="Que T.C."/>
            <person name="Du C.H."/>
            <person name="Zhou Y.H."/>
            <person name="Cheng J.X."/>
            <person name="Dai P.F."/>
            <person name="Guo W.B."/>
            <person name="Han X.H."/>
            <person name="Huang E.J."/>
            <person name="Li L.F."/>
            <person name="Wei W."/>
            <person name="Gao Y.C."/>
            <person name="Liu J.Z."/>
            <person name="Shao H.Z."/>
            <person name="Wang X."/>
            <person name="Wang C.C."/>
            <person name="Yang T.C."/>
            <person name="Huo Q.B."/>
            <person name="Li W."/>
            <person name="Chen H.Y."/>
            <person name="Chen S.E."/>
            <person name="Zhou L.G."/>
            <person name="Ni X.B."/>
            <person name="Tian J.H."/>
            <person name="Sheng Y."/>
            <person name="Liu T."/>
            <person name="Pan Y.S."/>
            <person name="Xia L.Y."/>
            <person name="Li J."/>
            <person name="Zhao F."/>
            <person name="Cao W.C."/>
        </authorList>
    </citation>
    <scope>NUCLEOTIDE SEQUENCE</scope>
    <source>
        <strain evidence="7">Rsan-2018</strain>
    </source>
</reference>
<dbReference type="InterPro" id="IPR029034">
    <property type="entry name" value="Cystine-knot_cytokine"/>
</dbReference>
<evidence type="ECO:0000313" key="8">
    <source>
        <dbReference type="Proteomes" id="UP000821837"/>
    </source>
</evidence>
<dbReference type="GO" id="GO:0003723">
    <property type="term" value="F:RNA binding"/>
    <property type="evidence" value="ECO:0007669"/>
    <property type="project" value="UniProtKB-UniRule"/>
</dbReference>
<dbReference type="AlphaFoldDB" id="A0A9D4QGB0"/>
<proteinExistence type="inferred from homology"/>
<dbReference type="InterPro" id="IPR040434">
    <property type="entry name" value="TSAP1"/>
</dbReference>
<dbReference type="PANTHER" id="PTHR37457">
    <property type="entry name" value="TRNA SELENOCYSTEINE 1-ASSOCIATED PROTEIN 1-RELATED"/>
    <property type="match status" value="1"/>
</dbReference>
<evidence type="ECO:0000256" key="1">
    <source>
        <dbReference type="ARBA" id="ARBA00008920"/>
    </source>
</evidence>
<dbReference type="InterPro" id="IPR000504">
    <property type="entry name" value="RRM_dom"/>
</dbReference>
<accession>A0A9D4QGB0</accession>
<evidence type="ECO:0000256" key="3">
    <source>
        <dbReference type="ARBA" id="ARBA00033477"/>
    </source>
</evidence>